<protein>
    <submittedName>
        <fullName evidence="2">Zinc dependent phospholipase C family protein</fullName>
    </submittedName>
</protein>
<feature type="domain" description="Phospholipase C/D" evidence="1">
    <location>
        <begin position="7"/>
        <end position="134"/>
    </location>
</feature>
<gene>
    <name evidence="2" type="ORF">H9831_01460</name>
</gene>
<dbReference type="Pfam" id="PF00882">
    <property type="entry name" value="Zn_dep_PLPC"/>
    <property type="match status" value="1"/>
</dbReference>
<accession>A0A9D1YME4</accession>
<dbReference type="AlphaFoldDB" id="A0A9D1YME4"/>
<reference evidence="2" key="1">
    <citation type="journal article" date="2021" name="PeerJ">
        <title>Extensive microbial diversity within the chicken gut microbiome revealed by metagenomics and culture.</title>
        <authorList>
            <person name="Gilroy R."/>
            <person name="Ravi A."/>
            <person name="Getino M."/>
            <person name="Pursley I."/>
            <person name="Horton D.L."/>
            <person name="Alikhan N.F."/>
            <person name="Baker D."/>
            <person name="Gharbi K."/>
            <person name="Hall N."/>
            <person name="Watson M."/>
            <person name="Adriaenssens E.M."/>
            <person name="Foster-Nyarko E."/>
            <person name="Jarju S."/>
            <person name="Secka A."/>
            <person name="Antonio M."/>
            <person name="Oren A."/>
            <person name="Chaudhuri R.R."/>
            <person name="La Ragione R."/>
            <person name="Hildebrand F."/>
            <person name="Pallen M.J."/>
        </authorList>
    </citation>
    <scope>NUCLEOTIDE SEQUENCE</scope>
    <source>
        <strain evidence="2">ChiSxjej3B15-24422</strain>
    </source>
</reference>
<sequence length="267" mass="29865">MPSAYAHYRFGRQVCPLLRNKEQQTILRYPEPFLIGLHGPDIFFYHHPLASSALNRMGHRMHEEPGASFFIPAAKALAAMPAGNRQAGLSYLYGFLCHFALDSFCHPYVEAQVRRTGIAHMELEAEFDRRLMLHDGLEPLSHFPAGHIIPSVRNARVIAAFFEKEGGTPQEILRTLRSMLVCSRLLTAPHLPKRLAIEAVFAASGKSASMRGVMIPLHADPACARSNRRLGRLYRLALPAAADLIRSYRLYAKGKEGLNDLLLRPFG</sequence>
<dbReference type="Proteomes" id="UP000824007">
    <property type="component" value="Unassembled WGS sequence"/>
</dbReference>
<proteinExistence type="predicted"/>
<name>A0A9D1YME4_9FIRM</name>
<organism evidence="2 3">
    <name type="scientific">Candidatus Eisenbergiella pullistercoris</name>
    <dbReference type="NCBI Taxonomy" id="2838555"/>
    <lineage>
        <taxon>Bacteria</taxon>
        <taxon>Bacillati</taxon>
        <taxon>Bacillota</taxon>
        <taxon>Clostridia</taxon>
        <taxon>Lachnospirales</taxon>
        <taxon>Lachnospiraceae</taxon>
        <taxon>Eisenbergiella</taxon>
    </lineage>
</organism>
<dbReference type="EMBL" id="DXDD01000017">
    <property type="protein sequence ID" value="HIY59341.1"/>
    <property type="molecule type" value="Genomic_DNA"/>
</dbReference>
<comment type="caution">
    <text evidence="2">The sequence shown here is derived from an EMBL/GenBank/DDBJ whole genome shotgun (WGS) entry which is preliminary data.</text>
</comment>
<evidence type="ECO:0000313" key="3">
    <source>
        <dbReference type="Proteomes" id="UP000824007"/>
    </source>
</evidence>
<evidence type="ECO:0000259" key="1">
    <source>
        <dbReference type="Pfam" id="PF00882"/>
    </source>
</evidence>
<reference evidence="2" key="2">
    <citation type="submission" date="2021-04" db="EMBL/GenBank/DDBJ databases">
        <authorList>
            <person name="Gilroy R."/>
        </authorList>
    </citation>
    <scope>NUCLEOTIDE SEQUENCE</scope>
    <source>
        <strain evidence="2">ChiSxjej3B15-24422</strain>
    </source>
</reference>
<dbReference type="InterPro" id="IPR029002">
    <property type="entry name" value="PLPC/GPLD1"/>
</dbReference>
<evidence type="ECO:0000313" key="2">
    <source>
        <dbReference type="EMBL" id="HIY59341.1"/>
    </source>
</evidence>